<reference evidence="1 2" key="1">
    <citation type="journal article" date="2019" name="Genome Biol. Evol.">
        <title>Insights into the evolution of the New World diploid cottons (Gossypium, subgenus Houzingenia) based on genome sequencing.</title>
        <authorList>
            <person name="Grover C.E."/>
            <person name="Arick M.A. 2nd"/>
            <person name="Thrash A."/>
            <person name="Conover J.L."/>
            <person name="Sanders W.S."/>
            <person name="Peterson D.G."/>
            <person name="Frelichowski J.E."/>
            <person name="Scheffler J.A."/>
            <person name="Scheffler B.E."/>
            <person name="Wendel J.F."/>
        </authorList>
    </citation>
    <scope>NUCLEOTIDE SEQUENCE [LARGE SCALE GENOMIC DNA]</scope>
    <source>
        <strain evidence="1">6</strain>
        <tissue evidence="1">Leaf</tissue>
    </source>
</reference>
<evidence type="ECO:0000313" key="2">
    <source>
        <dbReference type="Proteomes" id="UP000593575"/>
    </source>
</evidence>
<protein>
    <submittedName>
        <fullName evidence="1">Uncharacterized protein</fullName>
    </submittedName>
</protein>
<dbReference type="AlphaFoldDB" id="A0A7J9JVU5"/>
<proteinExistence type="predicted"/>
<comment type="caution">
    <text evidence="1">The sequence shown here is derived from an EMBL/GenBank/DDBJ whole genome shotgun (WGS) entry which is preliminary data.</text>
</comment>
<name>A0A7J9JVU5_9ROSI</name>
<keyword evidence="2" id="KW-1185">Reference proteome</keyword>
<dbReference type="Proteomes" id="UP000593575">
    <property type="component" value="Unassembled WGS sequence"/>
</dbReference>
<evidence type="ECO:0000313" key="1">
    <source>
        <dbReference type="EMBL" id="MBA0838246.1"/>
    </source>
</evidence>
<gene>
    <name evidence="1" type="ORF">Goarm_010319</name>
</gene>
<sequence length="78" mass="9546">MKNMIPSIWKKFSTRIGDDVIPWPWIKLQQNSFKQNRLLVQCWLKPTPRRNTKKSWMKCSAQWILNHKKRNPQRLQSK</sequence>
<accession>A0A7J9JVU5</accession>
<dbReference type="EMBL" id="JABFAE010000009">
    <property type="protein sequence ID" value="MBA0838246.1"/>
    <property type="molecule type" value="Genomic_DNA"/>
</dbReference>
<organism evidence="1 2">
    <name type="scientific">Gossypium armourianum</name>
    <dbReference type="NCBI Taxonomy" id="34283"/>
    <lineage>
        <taxon>Eukaryota</taxon>
        <taxon>Viridiplantae</taxon>
        <taxon>Streptophyta</taxon>
        <taxon>Embryophyta</taxon>
        <taxon>Tracheophyta</taxon>
        <taxon>Spermatophyta</taxon>
        <taxon>Magnoliopsida</taxon>
        <taxon>eudicotyledons</taxon>
        <taxon>Gunneridae</taxon>
        <taxon>Pentapetalae</taxon>
        <taxon>rosids</taxon>
        <taxon>malvids</taxon>
        <taxon>Malvales</taxon>
        <taxon>Malvaceae</taxon>
        <taxon>Malvoideae</taxon>
        <taxon>Gossypium</taxon>
    </lineage>
</organism>